<reference evidence="1" key="1">
    <citation type="journal article" date="2015" name="Nature">
        <title>Complex archaea that bridge the gap between prokaryotes and eukaryotes.</title>
        <authorList>
            <person name="Spang A."/>
            <person name="Saw J.H."/>
            <person name="Jorgensen S.L."/>
            <person name="Zaremba-Niedzwiedzka K."/>
            <person name="Martijn J."/>
            <person name="Lind A.E."/>
            <person name="van Eijk R."/>
            <person name="Schleper C."/>
            <person name="Guy L."/>
            <person name="Ettema T.J."/>
        </authorList>
    </citation>
    <scope>NUCLEOTIDE SEQUENCE</scope>
</reference>
<protein>
    <submittedName>
        <fullName evidence="1">Uncharacterized protein</fullName>
    </submittedName>
</protein>
<sequence length="359" mass="39596">MKYRHLELLGVKTISADQTEVIDIDLSDPVTQILIDIRCKHAQGQDVGGHPAEAVTNIELVDGSEVLFGLTGLCAHALDIYDTGIHPRGGWQNYLATTYTDMILALNFGRFLYDPLLALDPSKFRNLQLKITHDVSAGGMGPTENQMSVYAEVFDEKTISPIGFLMSKEIKSWSGTAGAHEYTDLPVDFKYRKLLIQSLKRGSPPHWILGNAKLSEDQDKKIVFNDGFRALIFSIARKNAFIRETWNAVGQTSGTNYLVAPTMETHGVATGWSATLATKQADTYDGDGGRFVIICEGLGNIVFEVSGWAPHGVLCIPFGDQNDMEDWYDVSAIGSLKLDVTDGVTTTTQKIFIQQLRPY</sequence>
<organism evidence="1">
    <name type="scientific">marine sediment metagenome</name>
    <dbReference type="NCBI Taxonomy" id="412755"/>
    <lineage>
        <taxon>unclassified sequences</taxon>
        <taxon>metagenomes</taxon>
        <taxon>ecological metagenomes</taxon>
    </lineage>
</organism>
<dbReference type="AlphaFoldDB" id="A0A0F9P5J4"/>
<name>A0A0F9P5J4_9ZZZZ</name>
<comment type="caution">
    <text evidence="1">The sequence shown here is derived from an EMBL/GenBank/DDBJ whole genome shotgun (WGS) entry which is preliminary data.</text>
</comment>
<gene>
    <name evidence="1" type="ORF">LCGC14_0867580</name>
</gene>
<evidence type="ECO:0000313" key="1">
    <source>
        <dbReference type="EMBL" id="KKN27140.1"/>
    </source>
</evidence>
<dbReference type="EMBL" id="LAZR01002664">
    <property type="protein sequence ID" value="KKN27140.1"/>
    <property type="molecule type" value="Genomic_DNA"/>
</dbReference>
<accession>A0A0F9P5J4</accession>
<proteinExistence type="predicted"/>